<dbReference type="Proteomes" id="UP000008634">
    <property type="component" value="Chromosome"/>
</dbReference>
<keyword evidence="3" id="KW-1185">Reference proteome</keyword>
<dbReference type="AlphaFoldDB" id="E6X7U8"/>
<dbReference type="EMBL" id="CP002453">
    <property type="protein sequence ID" value="ADV47541.1"/>
    <property type="molecule type" value="Genomic_DNA"/>
</dbReference>
<feature type="transmembrane region" description="Helical" evidence="1">
    <location>
        <begin position="6"/>
        <end position="23"/>
    </location>
</feature>
<dbReference type="KEGG" id="cao:Celal_0190"/>
<evidence type="ECO:0000256" key="1">
    <source>
        <dbReference type="SAM" id="Phobius"/>
    </source>
</evidence>
<keyword evidence="1" id="KW-1133">Transmembrane helix</keyword>
<protein>
    <submittedName>
        <fullName evidence="2">Uncharacterized protein</fullName>
    </submittedName>
</protein>
<evidence type="ECO:0000313" key="3">
    <source>
        <dbReference type="Proteomes" id="UP000008634"/>
    </source>
</evidence>
<evidence type="ECO:0000313" key="2">
    <source>
        <dbReference type="EMBL" id="ADV47541.1"/>
    </source>
</evidence>
<dbReference type="HOGENOM" id="CLU_3096982_0_0_10"/>
<keyword evidence="1" id="KW-0472">Membrane</keyword>
<organism evidence="2 3">
    <name type="scientific">Cellulophaga algicola (strain DSM 14237 / IC166 / ACAM 630)</name>
    <dbReference type="NCBI Taxonomy" id="688270"/>
    <lineage>
        <taxon>Bacteria</taxon>
        <taxon>Pseudomonadati</taxon>
        <taxon>Bacteroidota</taxon>
        <taxon>Flavobacteriia</taxon>
        <taxon>Flavobacteriales</taxon>
        <taxon>Flavobacteriaceae</taxon>
        <taxon>Cellulophaga</taxon>
    </lineage>
</organism>
<reference evidence="2 3" key="1">
    <citation type="journal article" date="2010" name="Stand. Genomic Sci.">
        <title>Complete genome sequence of Cellulophaga algicola type strain (IC166).</title>
        <authorList>
            <person name="Abt B."/>
            <person name="Lu M."/>
            <person name="Misra M."/>
            <person name="Han C."/>
            <person name="Nolan M."/>
            <person name="Lucas S."/>
            <person name="Hammon N."/>
            <person name="Deshpande S."/>
            <person name="Cheng J.F."/>
            <person name="Tapia R."/>
            <person name="Goodwin L."/>
            <person name="Pitluck S."/>
            <person name="Liolios K."/>
            <person name="Pagani I."/>
            <person name="Ivanova N."/>
            <person name="Mavromatis K."/>
            <person name="Ovchinikova G."/>
            <person name="Pati A."/>
            <person name="Chen A."/>
            <person name="Palaniappan K."/>
            <person name="Land M."/>
            <person name="Hauser L."/>
            <person name="Chang Y.J."/>
            <person name="Jeffries C.D."/>
            <person name="Detter J.C."/>
            <person name="Brambilla E."/>
            <person name="Rohde M."/>
            <person name="Tindall B.J."/>
            <person name="Goker M."/>
            <person name="Woyke T."/>
            <person name="Bristow J."/>
            <person name="Eisen J.A."/>
            <person name="Markowitz V."/>
            <person name="Hugenholtz P."/>
            <person name="Kyrpides N.C."/>
            <person name="Klenk H.P."/>
            <person name="Lapidus A."/>
        </authorList>
    </citation>
    <scope>NUCLEOTIDE SEQUENCE [LARGE SCALE GENOMIC DNA]</scope>
    <source>
        <strain evidence="3">DSM 14237 / IC166 / ACAM 630</strain>
    </source>
</reference>
<sequence>MIYFLLLIEIYIVIHLILLVYIAQKKLDKEIKLSHFHTTDHKIGAKVDASA</sequence>
<name>E6X7U8_CELAD</name>
<gene>
    <name evidence="2" type="ordered locus">Celal_0190</name>
</gene>
<dbReference type="STRING" id="688270.Celal_0190"/>
<accession>E6X7U8</accession>
<proteinExistence type="predicted"/>
<keyword evidence="1" id="KW-0812">Transmembrane</keyword>